<feature type="coiled-coil region" evidence="4">
    <location>
        <begin position="248"/>
        <end position="300"/>
    </location>
</feature>
<dbReference type="Gene3D" id="3.40.50.300">
    <property type="entry name" value="P-loop containing nucleotide triphosphate hydrolases"/>
    <property type="match status" value="1"/>
</dbReference>
<protein>
    <recommendedName>
        <fullName evidence="3">Nuclease SbcCD subunit C</fullName>
    </recommendedName>
</protein>
<dbReference type="AlphaFoldDB" id="A0A418KFX3"/>
<dbReference type="EMBL" id="QUAL01000441">
    <property type="protein sequence ID" value="RIQ10845.1"/>
    <property type="molecule type" value="Genomic_DNA"/>
</dbReference>
<proteinExistence type="inferred from homology"/>
<organism evidence="5 6">
    <name type="scientific">Jiangella rhizosphaerae</name>
    <dbReference type="NCBI Taxonomy" id="2293569"/>
    <lineage>
        <taxon>Bacteria</taxon>
        <taxon>Bacillati</taxon>
        <taxon>Actinomycetota</taxon>
        <taxon>Actinomycetes</taxon>
        <taxon>Jiangellales</taxon>
        <taxon>Jiangellaceae</taxon>
        <taxon>Jiangella</taxon>
    </lineage>
</organism>
<reference evidence="5 6" key="1">
    <citation type="submission" date="2018-09" db="EMBL/GenBank/DDBJ databases">
        <title>Isolation, diversity and antifungal activity of actinobacteria from wheat.</title>
        <authorList>
            <person name="Han C."/>
        </authorList>
    </citation>
    <scope>NUCLEOTIDE SEQUENCE [LARGE SCALE GENOMIC DNA]</scope>
    <source>
        <strain evidence="5 6">NEAU-YY265</strain>
    </source>
</reference>
<evidence type="ECO:0000256" key="2">
    <source>
        <dbReference type="ARBA" id="ARBA00011322"/>
    </source>
</evidence>
<dbReference type="InterPro" id="IPR027417">
    <property type="entry name" value="P-loop_NTPase"/>
</dbReference>
<accession>A0A418KFX3</accession>
<comment type="caution">
    <text evidence="5">The sequence shown here is derived from an EMBL/GenBank/DDBJ whole genome shotgun (WGS) entry which is preliminary data.</text>
</comment>
<dbReference type="RefSeq" id="WP_119663528.1">
    <property type="nucleotide sequence ID" value="NZ_QUAL01000441.1"/>
</dbReference>
<feature type="coiled-coil region" evidence="4">
    <location>
        <begin position="459"/>
        <end position="493"/>
    </location>
</feature>
<dbReference type="PANTHER" id="PTHR32114">
    <property type="entry name" value="ABC TRANSPORTER ABCH.3"/>
    <property type="match status" value="1"/>
</dbReference>
<comment type="subunit">
    <text evidence="2">Heterodimer of SbcC and SbcD.</text>
</comment>
<evidence type="ECO:0000313" key="5">
    <source>
        <dbReference type="EMBL" id="RIQ10845.1"/>
    </source>
</evidence>
<comment type="similarity">
    <text evidence="1">Belongs to the SMC family. SbcC subfamily.</text>
</comment>
<evidence type="ECO:0000256" key="1">
    <source>
        <dbReference type="ARBA" id="ARBA00006930"/>
    </source>
</evidence>
<dbReference type="OrthoDB" id="4773646at2"/>
<dbReference type="PANTHER" id="PTHR32114:SF2">
    <property type="entry name" value="ABC TRANSPORTER ABCH.3"/>
    <property type="match status" value="1"/>
</dbReference>
<keyword evidence="6" id="KW-1185">Reference proteome</keyword>
<evidence type="ECO:0000256" key="4">
    <source>
        <dbReference type="SAM" id="Coils"/>
    </source>
</evidence>
<name>A0A418KFX3_9ACTN</name>
<gene>
    <name evidence="5" type="ORF">DY240_31160</name>
</gene>
<keyword evidence="4" id="KW-0175">Coiled coil</keyword>
<evidence type="ECO:0000256" key="3">
    <source>
        <dbReference type="ARBA" id="ARBA00013368"/>
    </source>
</evidence>
<sequence length="705" mass="76584">MSRLGAAVAADLKIDLSRLDEVEAVLAKHQVSTSAAQPTPAHLRFTSLAFHGTKLLTGVTRDGVKVDPEHREEVPFTFSWNLTTGLHGVGSDENLRGKSSTLRILMWALRGRCDLKNEVRSWIDHVEVGLSIDGVEHRVSFDVDHEDNHRPVGNLIRTGPAGTTVIGAFDSDDAFEDVMGAAMMSALRLPAIAATQEGRRTQHVWPTYAGALLIRGDNLDLLLGDHRFAGLPSRLLSMFVGAEWAAPRAEATTAATIAKTELDELQETAKQNVSALQDAYQRARDAVATAKEKLEQAGKSRYDLNAINRAVTELAELDSQTGILNRRLLAARERFAVASSQLAAEEARRVQQVEDAHAAFFFQQLAPHVCPRCSAPVTAERKAAEVTQHECSVCTSTLDLAAQTDHVVVATTVPAADRAELMQEIRGANLTADEPPAVREFGDAADGDDESVGDVVDVVEALNQARNEAERRVGELERELSALDQRRVEARLVLERNREAIDAAAAHQQAELELARAEGAATALAPDTSRVGPDQGRIDELSNDLIVLKSAQKVTTQWVRDGQKQWLADLGKDITTLAREFGIPNLTRVELGGGATMTVHQGGQTNPYSACERGEKLRLKLATAIALIKQGRTSGVGRHPGLLFVDSPGAEEVPIEDLDTMLEALQREATAADIQVFIGTRHTEELVSLLGEDRCRLGRGSHYVW</sequence>
<dbReference type="Proteomes" id="UP000284057">
    <property type="component" value="Unassembled WGS sequence"/>
</dbReference>
<evidence type="ECO:0000313" key="6">
    <source>
        <dbReference type="Proteomes" id="UP000284057"/>
    </source>
</evidence>